<dbReference type="InterPro" id="IPR026838">
    <property type="entry name" value="YheC/D"/>
</dbReference>
<sequence>MHTVIKMILLGGGVNVRNVVGILLDRKTYAGIQRKQTGYEQIDLYNRVAETLGIKLFYMYLQQPKGNTVIGLYVENDTYRLTRLPIPKVIHNRAMSLKPDLHTRLKRLARSSLIFNRQNRYDKLRIHKLLHTKMSLRKHLPVTLAYTRTHLLEAMERFPAFFVKPTNSSIGQGIIKLSKEADDTWRLFWSKSQPRLVSKEKALAYIQEKIGKQSYLIQQAIPLATYENRPYDLRVSVQRGEKGKWQVSGIAGKVAAPGRKVTNLAKGGEARRCEELFAGSGFQPEDMKAEIEKVSLRIAEILGARLPILADVGLDLGVDQTGHIWFIEVNGRDQRYEFKKLKMDETYYRTYETPLVYAKYLLSK</sequence>
<keyword evidence="1" id="KW-0547">Nucleotide-binding</keyword>
<dbReference type="PROSITE" id="PS50975">
    <property type="entry name" value="ATP_GRASP"/>
    <property type="match status" value="1"/>
</dbReference>
<evidence type="ECO:0000259" key="3">
    <source>
        <dbReference type="PROSITE" id="PS51080"/>
    </source>
</evidence>
<feature type="domain" description="ATP-grasp" evidence="2">
    <location>
        <begin position="132"/>
        <end position="359"/>
    </location>
</feature>
<gene>
    <name evidence="4" type="ORF">GC097_23810</name>
</gene>
<keyword evidence="1" id="KW-0067">ATP-binding</keyword>
<evidence type="ECO:0000259" key="2">
    <source>
        <dbReference type="PROSITE" id="PS50975"/>
    </source>
</evidence>
<dbReference type="Proteomes" id="UP000618579">
    <property type="component" value="Unassembled WGS sequence"/>
</dbReference>
<keyword evidence="5" id="KW-1185">Reference proteome</keyword>
<comment type="caution">
    <text evidence="4">The sequence shown here is derived from an EMBL/GenBank/DDBJ whole genome shotgun (WGS) entry which is preliminary data.</text>
</comment>
<protein>
    <recommendedName>
        <fullName evidence="6">YheC/D-like protein</fullName>
    </recommendedName>
</protein>
<name>A0ABX1ZT04_9BACL</name>
<proteinExistence type="predicted"/>
<dbReference type="EMBL" id="WHNZ01000052">
    <property type="protein sequence ID" value="NOV03036.1"/>
    <property type="molecule type" value="Genomic_DNA"/>
</dbReference>
<dbReference type="Pfam" id="PF14398">
    <property type="entry name" value="ATPgrasp_YheCD"/>
    <property type="match status" value="1"/>
</dbReference>
<organism evidence="4 5">
    <name type="scientific">Paenibacillus planticolens</name>
    <dbReference type="NCBI Taxonomy" id="2654976"/>
    <lineage>
        <taxon>Bacteria</taxon>
        <taxon>Bacillati</taxon>
        <taxon>Bacillota</taxon>
        <taxon>Bacilli</taxon>
        <taxon>Bacillales</taxon>
        <taxon>Paenibacillaceae</taxon>
        <taxon>Paenibacillus</taxon>
    </lineage>
</organism>
<reference evidence="4 5" key="1">
    <citation type="submission" date="2019-10" db="EMBL/GenBank/DDBJ databases">
        <title>Description of Paenibacillus pedi sp. nov.</title>
        <authorList>
            <person name="Carlier A."/>
            <person name="Qi S."/>
        </authorList>
    </citation>
    <scope>NUCLEOTIDE SEQUENCE [LARGE SCALE GENOMIC DNA]</scope>
    <source>
        <strain evidence="4 5">LMG 31457</strain>
    </source>
</reference>
<dbReference type="InterPro" id="IPR011761">
    <property type="entry name" value="ATP-grasp"/>
</dbReference>
<dbReference type="SUPFAM" id="SSF56059">
    <property type="entry name" value="Glutathione synthetase ATP-binding domain-like"/>
    <property type="match status" value="1"/>
</dbReference>
<evidence type="ECO:0000256" key="1">
    <source>
        <dbReference type="PROSITE-ProRule" id="PRU00409"/>
    </source>
</evidence>
<accession>A0ABX1ZT04</accession>
<evidence type="ECO:0000313" key="5">
    <source>
        <dbReference type="Proteomes" id="UP000618579"/>
    </source>
</evidence>
<dbReference type="InterPro" id="IPR020604">
    <property type="entry name" value="CTF/NFI_DNA-bd-dom"/>
</dbReference>
<evidence type="ECO:0008006" key="6">
    <source>
        <dbReference type="Google" id="ProtNLM"/>
    </source>
</evidence>
<evidence type="ECO:0000313" key="4">
    <source>
        <dbReference type="EMBL" id="NOV03036.1"/>
    </source>
</evidence>
<feature type="domain" description="CTF/NF-I" evidence="3">
    <location>
        <begin position="156"/>
        <end position="351"/>
    </location>
</feature>
<dbReference type="Gene3D" id="3.30.470.20">
    <property type="entry name" value="ATP-grasp fold, B domain"/>
    <property type="match status" value="1"/>
</dbReference>
<dbReference type="PROSITE" id="PS51080">
    <property type="entry name" value="CTF_NFI_2"/>
    <property type="match status" value="1"/>
</dbReference>